<dbReference type="Proteomes" id="UP000327157">
    <property type="component" value="Chromosome 12"/>
</dbReference>
<dbReference type="InterPro" id="IPR000347">
    <property type="entry name" value="Metalthion_15p"/>
</dbReference>
<dbReference type="OrthoDB" id="1111048at2759"/>
<name>A0A5N5HS34_9ROSA</name>
<dbReference type="GO" id="GO:0046872">
    <property type="term" value="F:metal ion binding"/>
    <property type="evidence" value="ECO:0007669"/>
    <property type="project" value="UniProtKB-UniRule"/>
</dbReference>
<reference evidence="6 7" key="1">
    <citation type="submission" date="2019-09" db="EMBL/GenBank/DDBJ databases">
        <authorList>
            <person name="Ou C."/>
        </authorList>
    </citation>
    <scope>NUCLEOTIDE SEQUENCE [LARGE SCALE GENOMIC DNA]</scope>
    <source>
        <strain evidence="6">S2</strain>
        <tissue evidence="6">Leaf</tissue>
    </source>
</reference>
<dbReference type="AlphaFoldDB" id="A0A5N5HS34"/>
<evidence type="ECO:0000256" key="1">
    <source>
        <dbReference type="ARBA" id="ARBA00002568"/>
    </source>
</evidence>
<keyword evidence="4 5" id="KW-0480">Metal-thiolate cluster</keyword>
<evidence type="ECO:0000256" key="3">
    <source>
        <dbReference type="ARBA" id="ARBA00022723"/>
    </source>
</evidence>
<proteinExistence type="inferred from homology"/>
<reference evidence="6 7" key="3">
    <citation type="submission" date="2019-11" db="EMBL/GenBank/DDBJ databases">
        <title>A de novo genome assembly of a pear dwarfing rootstock.</title>
        <authorList>
            <person name="Wang F."/>
            <person name="Wang J."/>
            <person name="Li S."/>
            <person name="Zhang Y."/>
            <person name="Fang M."/>
            <person name="Ma L."/>
            <person name="Zhao Y."/>
            <person name="Jiang S."/>
        </authorList>
    </citation>
    <scope>NUCLEOTIDE SEQUENCE [LARGE SCALE GENOMIC DNA]</scope>
    <source>
        <strain evidence="6">S2</strain>
        <tissue evidence="6">Leaf</tissue>
    </source>
</reference>
<gene>
    <name evidence="6" type="ORF">D8674_008185</name>
</gene>
<evidence type="ECO:0000256" key="2">
    <source>
        <dbReference type="ARBA" id="ARBA00005802"/>
    </source>
</evidence>
<comment type="similarity">
    <text evidence="2 5">Belongs to the metallothionein superfamily. Type 15 family.</text>
</comment>
<keyword evidence="7" id="KW-1185">Reference proteome</keyword>
<evidence type="ECO:0000313" key="6">
    <source>
        <dbReference type="EMBL" id="KAB2630666.1"/>
    </source>
</evidence>
<evidence type="ECO:0000256" key="5">
    <source>
        <dbReference type="RuleBase" id="RU369052"/>
    </source>
</evidence>
<comment type="function">
    <text evidence="1 5">Metallothioneins have a high content of cysteine residues that bind various heavy metals.</text>
</comment>
<organism evidence="6 7">
    <name type="scientific">Pyrus ussuriensis x Pyrus communis</name>
    <dbReference type="NCBI Taxonomy" id="2448454"/>
    <lineage>
        <taxon>Eukaryota</taxon>
        <taxon>Viridiplantae</taxon>
        <taxon>Streptophyta</taxon>
        <taxon>Embryophyta</taxon>
        <taxon>Tracheophyta</taxon>
        <taxon>Spermatophyta</taxon>
        <taxon>Magnoliopsida</taxon>
        <taxon>eudicotyledons</taxon>
        <taxon>Gunneridae</taxon>
        <taxon>Pentapetalae</taxon>
        <taxon>rosids</taxon>
        <taxon>fabids</taxon>
        <taxon>Rosales</taxon>
        <taxon>Rosaceae</taxon>
        <taxon>Amygdaloideae</taxon>
        <taxon>Maleae</taxon>
        <taxon>Pyrus</taxon>
    </lineage>
</organism>
<reference evidence="7" key="2">
    <citation type="submission" date="2019-10" db="EMBL/GenBank/DDBJ databases">
        <title>A de novo genome assembly of a pear dwarfing rootstock.</title>
        <authorList>
            <person name="Wang F."/>
            <person name="Wang J."/>
            <person name="Li S."/>
            <person name="Zhang Y."/>
            <person name="Fang M."/>
            <person name="Ma L."/>
            <person name="Zhao Y."/>
            <person name="Jiang S."/>
        </authorList>
    </citation>
    <scope>NUCLEOTIDE SEQUENCE [LARGE SCALE GENOMIC DNA]</scope>
</reference>
<dbReference type="Pfam" id="PF01439">
    <property type="entry name" value="Metallothio_2"/>
    <property type="match status" value="1"/>
</dbReference>
<sequence length="79" mass="7779">MSSCCGGKCGCGSSCSCGSGCNGCGMAPDLSYMEGSTTETLVMGVAPQKSHLEASEMGVAAENGCKCGSNCTCDPCNCK</sequence>
<dbReference type="PANTHER" id="PTHR33543">
    <property type="entry name" value="METALLOTHIONEIN-LIKE PROTEIN 2A"/>
    <property type="match status" value="1"/>
</dbReference>
<accession>A0A5N5HS34</accession>
<evidence type="ECO:0000313" key="7">
    <source>
        <dbReference type="Proteomes" id="UP000327157"/>
    </source>
</evidence>
<protein>
    <recommendedName>
        <fullName evidence="5">Metallothionein-like protein</fullName>
    </recommendedName>
</protein>
<dbReference type="PANTHER" id="PTHR33543:SF33">
    <property type="entry name" value="METALLOTHIONEIN-LIKE PROTEIN 2B"/>
    <property type="match status" value="1"/>
</dbReference>
<dbReference type="EMBL" id="SMOL01000143">
    <property type="protein sequence ID" value="KAB2630666.1"/>
    <property type="molecule type" value="Genomic_DNA"/>
</dbReference>
<keyword evidence="3 5" id="KW-0479">Metal-binding</keyword>
<comment type="caution">
    <text evidence="6">The sequence shown here is derived from an EMBL/GenBank/DDBJ whole genome shotgun (WGS) entry which is preliminary data.</text>
</comment>
<evidence type="ECO:0000256" key="4">
    <source>
        <dbReference type="ARBA" id="ARBA00022851"/>
    </source>
</evidence>